<organism evidence="2 3">
    <name type="scientific">Lentinus tigrinus ALCF2SS1-6</name>
    <dbReference type="NCBI Taxonomy" id="1328759"/>
    <lineage>
        <taxon>Eukaryota</taxon>
        <taxon>Fungi</taxon>
        <taxon>Dikarya</taxon>
        <taxon>Basidiomycota</taxon>
        <taxon>Agaricomycotina</taxon>
        <taxon>Agaricomycetes</taxon>
        <taxon>Polyporales</taxon>
        <taxon>Polyporaceae</taxon>
        <taxon>Lentinus</taxon>
    </lineage>
</organism>
<proteinExistence type="predicted"/>
<dbReference type="Proteomes" id="UP000313359">
    <property type="component" value="Unassembled WGS sequence"/>
</dbReference>
<dbReference type="AlphaFoldDB" id="A0A5C2SGX5"/>
<keyword evidence="3" id="KW-1185">Reference proteome</keyword>
<evidence type="ECO:0000256" key="1">
    <source>
        <dbReference type="SAM" id="MobiDB-lite"/>
    </source>
</evidence>
<accession>A0A5C2SGX5</accession>
<feature type="region of interest" description="Disordered" evidence="1">
    <location>
        <begin position="49"/>
        <end position="74"/>
    </location>
</feature>
<feature type="region of interest" description="Disordered" evidence="1">
    <location>
        <begin position="1"/>
        <end position="25"/>
    </location>
</feature>
<reference evidence="2" key="1">
    <citation type="journal article" date="2018" name="Genome Biol. Evol.">
        <title>Genomics and development of Lentinus tigrinus, a white-rot wood-decaying mushroom with dimorphic fruiting bodies.</title>
        <authorList>
            <person name="Wu B."/>
            <person name="Xu Z."/>
            <person name="Knudson A."/>
            <person name="Carlson A."/>
            <person name="Chen N."/>
            <person name="Kovaka S."/>
            <person name="LaButti K."/>
            <person name="Lipzen A."/>
            <person name="Pennachio C."/>
            <person name="Riley R."/>
            <person name="Schakwitz W."/>
            <person name="Umezawa K."/>
            <person name="Ohm R.A."/>
            <person name="Grigoriev I.V."/>
            <person name="Nagy L.G."/>
            <person name="Gibbons J."/>
            <person name="Hibbett D."/>
        </authorList>
    </citation>
    <scope>NUCLEOTIDE SEQUENCE [LARGE SCALE GENOMIC DNA]</scope>
    <source>
        <strain evidence="2">ALCF2SS1-6</strain>
    </source>
</reference>
<dbReference type="EMBL" id="ML122259">
    <property type="protein sequence ID" value="RPD62429.1"/>
    <property type="molecule type" value="Genomic_DNA"/>
</dbReference>
<evidence type="ECO:0000313" key="2">
    <source>
        <dbReference type="EMBL" id="RPD62429.1"/>
    </source>
</evidence>
<name>A0A5C2SGX5_9APHY</name>
<sequence>MPASASPGYKGAPPGPLPLLQKPPPSLRCMHTTSYLFHPTRPPDMYAIYHPTRPPDSSPTRGHGTSLHGHHPPGLRFSCAVPTLLNRSSSMPRTFLPTTLFGGRRSTSPRQNNDLRRRVLMSSRSPQQKHETRSSAAESSTSRHHLVPACTMPSRIRKSAQQHSCSSFPPFFISSRHPSRLVSSPWTLPQSLARVVPPTIATFRLHLLHDHRGTAHEDRSDPGS</sequence>
<feature type="region of interest" description="Disordered" evidence="1">
    <location>
        <begin position="96"/>
        <end position="147"/>
    </location>
</feature>
<feature type="compositionally biased region" description="Pro residues" evidence="1">
    <location>
        <begin position="13"/>
        <end position="25"/>
    </location>
</feature>
<evidence type="ECO:0000313" key="3">
    <source>
        <dbReference type="Proteomes" id="UP000313359"/>
    </source>
</evidence>
<protein>
    <submittedName>
        <fullName evidence="2">Uncharacterized protein</fullName>
    </submittedName>
</protein>
<gene>
    <name evidence="2" type="ORF">L227DRAFT_35978</name>
</gene>